<evidence type="ECO:0000256" key="1">
    <source>
        <dbReference type="ARBA" id="ARBA00004202"/>
    </source>
</evidence>
<dbReference type="GO" id="GO:0005524">
    <property type="term" value="F:ATP binding"/>
    <property type="evidence" value="ECO:0007669"/>
    <property type="project" value="UniProtKB-KW"/>
</dbReference>
<feature type="domain" description="ABC transporter" evidence="8">
    <location>
        <begin position="7"/>
        <end position="242"/>
    </location>
</feature>
<keyword evidence="3" id="KW-0813">Transport</keyword>
<dbReference type="PROSITE" id="PS50893">
    <property type="entry name" value="ABC_TRANSPORTER_2"/>
    <property type="match status" value="1"/>
</dbReference>
<accession>A0A7X5TTM8</accession>
<gene>
    <name evidence="9" type="ORF">FHX76_002266</name>
</gene>
<organism evidence="9 10">
    <name type="scientific">Lysinibacter cavernae</name>
    <dbReference type="NCBI Taxonomy" id="1640652"/>
    <lineage>
        <taxon>Bacteria</taxon>
        <taxon>Bacillati</taxon>
        <taxon>Actinomycetota</taxon>
        <taxon>Actinomycetes</taxon>
        <taxon>Micrococcales</taxon>
        <taxon>Microbacteriaceae</taxon>
        <taxon>Lysinibacter</taxon>
    </lineage>
</organism>
<dbReference type="Gene3D" id="3.40.50.300">
    <property type="entry name" value="P-loop containing nucleotide triphosphate hydrolases"/>
    <property type="match status" value="1"/>
</dbReference>
<dbReference type="RefSeq" id="WP_167150755.1">
    <property type="nucleotide sequence ID" value="NZ_JAAMOX010000002.1"/>
</dbReference>
<evidence type="ECO:0000256" key="3">
    <source>
        <dbReference type="ARBA" id="ARBA00022448"/>
    </source>
</evidence>
<dbReference type="AlphaFoldDB" id="A0A7X5TTM8"/>
<dbReference type="SMART" id="SM00382">
    <property type="entry name" value="AAA"/>
    <property type="match status" value="1"/>
</dbReference>
<dbReference type="GO" id="GO:0005886">
    <property type="term" value="C:plasma membrane"/>
    <property type="evidence" value="ECO:0007669"/>
    <property type="project" value="UniProtKB-SubCell"/>
</dbReference>
<dbReference type="GO" id="GO:0016887">
    <property type="term" value="F:ATP hydrolysis activity"/>
    <property type="evidence" value="ECO:0007669"/>
    <property type="project" value="InterPro"/>
</dbReference>
<dbReference type="InterPro" id="IPR027417">
    <property type="entry name" value="P-loop_NTPase"/>
</dbReference>
<dbReference type="PANTHER" id="PTHR42711:SF5">
    <property type="entry name" value="ABC TRANSPORTER ATP-BINDING PROTEIN NATA"/>
    <property type="match status" value="1"/>
</dbReference>
<keyword evidence="5 9" id="KW-0067">ATP-binding</keyword>
<sequence length="333" mass="35678">MTTSPAISVRNLTKTYRDVTAVNDVSFDVLPGTVFAFLGTNGAGKSTTISCITTLLEFDSGQIEVLGQRVGKGSRDAGNATIRRQIGVVFQNSVLDPLLTVIENLRVRASFYGIPAGEAKARIAELTTLIGLEEVLDRPYGKLSGGQKRRADIARALIHNPSILFLDEPTTGLDPQSREQVWEAIDTLRATQGITVFLTTHYMEETEKSDEVCIIKSGTIAVRGTAAALRSRYSSSILTVTPESIASTVEWCSAHNIEYRVSGDALQLPVESSAAALGLLNKLGDTVRDFEFRHGTMDDVFLAVTGADASTLGEDASSVPGTHNQNLAEESAA</sequence>
<dbReference type="GO" id="GO:0046677">
    <property type="term" value="P:response to antibiotic"/>
    <property type="evidence" value="ECO:0007669"/>
    <property type="project" value="UniProtKB-KW"/>
</dbReference>
<feature type="compositionally biased region" description="Polar residues" evidence="7">
    <location>
        <begin position="319"/>
        <end position="333"/>
    </location>
</feature>
<dbReference type="InterPro" id="IPR017871">
    <property type="entry name" value="ABC_transporter-like_CS"/>
</dbReference>
<evidence type="ECO:0000256" key="2">
    <source>
        <dbReference type="ARBA" id="ARBA00005417"/>
    </source>
</evidence>
<dbReference type="PANTHER" id="PTHR42711">
    <property type="entry name" value="ABC TRANSPORTER ATP-BINDING PROTEIN"/>
    <property type="match status" value="1"/>
</dbReference>
<comment type="similarity">
    <text evidence="2">Belongs to the ABC transporter superfamily.</text>
</comment>
<keyword evidence="10" id="KW-1185">Reference proteome</keyword>
<dbReference type="SUPFAM" id="SSF52540">
    <property type="entry name" value="P-loop containing nucleoside triphosphate hydrolases"/>
    <property type="match status" value="1"/>
</dbReference>
<protein>
    <submittedName>
        <fullName evidence="9">Multidrug/hemolysin transport system ATP-binding protein</fullName>
    </submittedName>
</protein>
<dbReference type="Proteomes" id="UP000541033">
    <property type="component" value="Unassembled WGS sequence"/>
</dbReference>
<dbReference type="EMBL" id="JAAMOX010000002">
    <property type="protein sequence ID" value="NIH54370.1"/>
    <property type="molecule type" value="Genomic_DNA"/>
</dbReference>
<evidence type="ECO:0000256" key="6">
    <source>
        <dbReference type="ARBA" id="ARBA00023251"/>
    </source>
</evidence>
<dbReference type="InterPro" id="IPR050763">
    <property type="entry name" value="ABC_transporter_ATP-binding"/>
</dbReference>
<proteinExistence type="inferred from homology"/>
<comment type="subcellular location">
    <subcellularLocation>
        <location evidence="1">Cell membrane</location>
        <topology evidence="1">Peripheral membrane protein</topology>
    </subcellularLocation>
</comment>
<comment type="caution">
    <text evidence="9">The sequence shown here is derived from an EMBL/GenBank/DDBJ whole genome shotgun (WGS) entry which is preliminary data.</text>
</comment>
<evidence type="ECO:0000256" key="5">
    <source>
        <dbReference type="ARBA" id="ARBA00022840"/>
    </source>
</evidence>
<evidence type="ECO:0000259" key="8">
    <source>
        <dbReference type="PROSITE" id="PS50893"/>
    </source>
</evidence>
<dbReference type="InterPro" id="IPR003439">
    <property type="entry name" value="ABC_transporter-like_ATP-bd"/>
</dbReference>
<evidence type="ECO:0000256" key="4">
    <source>
        <dbReference type="ARBA" id="ARBA00022741"/>
    </source>
</evidence>
<evidence type="ECO:0000313" key="10">
    <source>
        <dbReference type="Proteomes" id="UP000541033"/>
    </source>
</evidence>
<evidence type="ECO:0000256" key="7">
    <source>
        <dbReference type="SAM" id="MobiDB-lite"/>
    </source>
</evidence>
<dbReference type="InterPro" id="IPR003593">
    <property type="entry name" value="AAA+_ATPase"/>
</dbReference>
<dbReference type="Pfam" id="PF00005">
    <property type="entry name" value="ABC_tran"/>
    <property type="match status" value="1"/>
</dbReference>
<dbReference type="PROSITE" id="PS00211">
    <property type="entry name" value="ABC_TRANSPORTER_1"/>
    <property type="match status" value="1"/>
</dbReference>
<name>A0A7X5TTM8_9MICO</name>
<evidence type="ECO:0000313" key="9">
    <source>
        <dbReference type="EMBL" id="NIH54370.1"/>
    </source>
</evidence>
<feature type="region of interest" description="Disordered" evidence="7">
    <location>
        <begin position="312"/>
        <end position="333"/>
    </location>
</feature>
<reference evidence="9 10" key="1">
    <citation type="submission" date="2020-02" db="EMBL/GenBank/DDBJ databases">
        <title>Sequencing the genomes of 1000 actinobacteria strains.</title>
        <authorList>
            <person name="Klenk H.-P."/>
        </authorList>
    </citation>
    <scope>NUCLEOTIDE SEQUENCE [LARGE SCALE GENOMIC DNA]</scope>
    <source>
        <strain evidence="9 10">DSM 27960</strain>
    </source>
</reference>
<keyword evidence="6" id="KW-0046">Antibiotic resistance</keyword>
<keyword evidence="4" id="KW-0547">Nucleotide-binding</keyword>